<organism evidence="2">
    <name type="scientific">Anopheles sinensis</name>
    <name type="common">Mosquito</name>
    <dbReference type="NCBI Taxonomy" id="74873"/>
    <lineage>
        <taxon>Eukaryota</taxon>
        <taxon>Metazoa</taxon>
        <taxon>Ecdysozoa</taxon>
        <taxon>Arthropoda</taxon>
        <taxon>Hexapoda</taxon>
        <taxon>Insecta</taxon>
        <taxon>Pterygota</taxon>
        <taxon>Neoptera</taxon>
        <taxon>Endopterygota</taxon>
        <taxon>Diptera</taxon>
        <taxon>Nematocera</taxon>
        <taxon>Culicoidea</taxon>
        <taxon>Culicidae</taxon>
        <taxon>Anophelinae</taxon>
        <taxon>Anopheles</taxon>
    </lineage>
</organism>
<gene>
    <name evidence="2" type="ORF">ZHAS_00014164</name>
</gene>
<dbReference type="EnsemblMetazoa" id="ASIC014164-RA">
    <property type="protein sequence ID" value="ASIC014164-PA"/>
    <property type="gene ID" value="ASIC014164"/>
</dbReference>
<reference evidence="2 4" key="1">
    <citation type="journal article" date="2014" name="BMC Genomics">
        <title>Genome sequence of Anopheles sinensis provides insight into genetics basis of mosquito competence for malaria parasites.</title>
        <authorList>
            <person name="Zhou D."/>
            <person name="Zhang D."/>
            <person name="Ding G."/>
            <person name="Shi L."/>
            <person name="Hou Q."/>
            <person name="Ye Y."/>
            <person name="Xu Y."/>
            <person name="Zhou H."/>
            <person name="Xiong C."/>
            <person name="Li S."/>
            <person name="Yu J."/>
            <person name="Hong S."/>
            <person name="Yu X."/>
            <person name="Zou P."/>
            <person name="Chen C."/>
            <person name="Chang X."/>
            <person name="Wang W."/>
            <person name="Lv Y."/>
            <person name="Sun Y."/>
            <person name="Ma L."/>
            <person name="Shen B."/>
            <person name="Zhu C."/>
        </authorList>
    </citation>
    <scope>NUCLEOTIDE SEQUENCE [LARGE SCALE GENOMIC DNA]</scope>
</reference>
<proteinExistence type="predicted"/>
<protein>
    <submittedName>
        <fullName evidence="2 3">Thiamine transporter 2</fullName>
    </submittedName>
</protein>
<feature type="region of interest" description="Disordered" evidence="1">
    <location>
        <begin position="100"/>
        <end position="119"/>
    </location>
</feature>
<dbReference type="EMBL" id="ATLV01021244">
    <property type="status" value="NOT_ANNOTATED_CDS"/>
    <property type="molecule type" value="Genomic_DNA"/>
</dbReference>
<sequence>MELLPSLFVAIDRFIRLNFDDPERDERSGRVHDDGEHETASTSPASENPDRSDLGQETKTDATFKNIPRAAEHQQRSGRRIYYWKKGWNAGSRRYTTRTAQCNGRPLPTTTTTTTMTTR</sequence>
<reference evidence="3" key="2">
    <citation type="submission" date="2020-05" db="UniProtKB">
        <authorList>
            <consortium name="EnsemblMetazoa"/>
        </authorList>
    </citation>
    <scope>IDENTIFICATION</scope>
</reference>
<evidence type="ECO:0000313" key="3">
    <source>
        <dbReference type="EnsemblMetazoa" id="ASIC014164-PA"/>
    </source>
</evidence>
<keyword evidence="4" id="KW-1185">Reference proteome</keyword>
<dbReference type="Proteomes" id="UP000030765">
    <property type="component" value="Unassembled WGS sequence"/>
</dbReference>
<feature type="compositionally biased region" description="Low complexity" evidence="1">
    <location>
        <begin position="109"/>
        <end position="119"/>
    </location>
</feature>
<evidence type="ECO:0000313" key="4">
    <source>
        <dbReference type="Proteomes" id="UP000030765"/>
    </source>
</evidence>
<accession>A0A084W7H0</accession>
<dbReference type="AlphaFoldDB" id="A0A084W7H0"/>
<dbReference type="VEuPathDB" id="VectorBase:ASIC014164"/>
<feature type="compositionally biased region" description="Basic and acidic residues" evidence="1">
    <location>
        <begin position="19"/>
        <end position="39"/>
    </location>
</feature>
<evidence type="ECO:0000313" key="2">
    <source>
        <dbReference type="EMBL" id="KFB46164.1"/>
    </source>
</evidence>
<dbReference type="EMBL" id="KE525315">
    <property type="protein sequence ID" value="KFB46164.1"/>
    <property type="molecule type" value="Genomic_DNA"/>
</dbReference>
<evidence type="ECO:0000256" key="1">
    <source>
        <dbReference type="SAM" id="MobiDB-lite"/>
    </source>
</evidence>
<name>A0A084W7H0_ANOSI</name>
<feature type="region of interest" description="Disordered" evidence="1">
    <location>
        <begin position="19"/>
        <end position="78"/>
    </location>
</feature>
<feature type="compositionally biased region" description="Basic and acidic residues" evidence="1">
    <location>
        <begin position="48"/>
        <end position="62"/>
    </location>
</feature>